<dbReference type="EMBL" id="MHKY01000047">
    <property type="protein sequence ID" value="OGY97893.1"/>
    <property type="molecule type" value="Genomic_DNA"/>
</dbReference>
<dbReference type="Proteomes" id="UP000178796">
    <property type="component" value="Unassembled WGS sequence"/>
</dbReference>
<dbReference type="AlphaFoldDB" id="A0A1G2C938"/>
<reference evidence="2 3" key="1">
    <citation type="journal article" date="2016" name="Nat. Commun.">
        <title>Thousands of microbial genomes shed light on interconnected biogeochemical processes in an aquifer system.</title>
        <authorList>
            <person name="Anantharaman K."/>
            <person name="Brown C.T."/>
            <person name="Hug L.A."/>
            <person name="Sharon I."/>
            <person name="Castelle C.J."/>
            <person name="Probst A.J."/>
            <person name="Thomas B.C."/>
            <person name="Singh A."/>
            <person name="Wilkins M.J."/>
            <person name="Karaoz U."/>
            <person name="Brodie E.L."/>
            <person name="Williams K.H."/>
            <person name="Hubbard S.S."/>
            <person name="Banfield J.F."/>
        </authorList>
    </citation>
    <scope>NUCLEOTIDE SEQUENCE [LARGE SCALE GENOMIC DNA]</scope>
</reference>
<evidence type="ECO:0000313" key="3">
    <source>
        <dbReference type="Proteomes" id="UP000178796"/>
    </source>
</evidence>
<accession>A0A1G2C938</accession>
<gene>
    <name evidence="2" type="ORF">A3E09_02855</name>
</gene>
<name>A0A1G2C938_9BACT</name>
<evidence type="ECO:0000313" key="2">
    <source>
        <dbReference type="EMBL" id="OGY97893.1"/>
    </source>
</evidence>
<proteinExistence type="predicted"/>
<evidence type="ECO:0000256" key="1">
    <source>
        <dbReference type="SAM" id="Coils"/>
    </source>
</evidence>
<feature type="coiled-coil region" evidence="1">
    <location>
        <begin position="183"/>
        <end position="210"/>
    </location>
</feature>
<sequence>MRVEIDIENSTNSALLSALERHKPLMARWARRWRTNLRAVAGQQQSVYLEPPQGIVVFRPFSSTPITTGAQKELKTVFGCALPEVADARTRLAPSGNAKHFFSPESNRIAQAQPGAFSFLFNALGYDWENAEEMANMMFACTLPKALPDGHARKRAKALRAVLKRKLRRDKKRIEAAYVPLVRQGLQEFIERHEREIREITERMAAKERERLATLGEISEIEEYLAHTEAHIKSREDIGREFEQILRMEGVGILRIEAEYSEDGKVPAITVYTESILQEFEGVKYDIGSFRIKIDTSRTGREAVRFIQDSQGSHTHLHALTAAQGGPAAVQVCFGSDLNEPINKLVADFEIVPLVHLLLTFLRLNSAHPRKNEHGRSRAAEEESRLAYTSADDRAKERDAFIAVVSEILMRVHTNKSRKRLKELLEKETAVTKDYYTARRERNELKERVKLLRQRLVTLPDSARNALLRLLANPNVLYARVFEKSLQVWFWSQKTGSIHMIWLDPKRSPWIIGYEKLDCVSNYHSFETSDEKFKRRVLKCLASGKFTQAAELLIGRILSSVR</sequence>
<protein>
    <submittedName>
        <fullName evidence="2">Uncharacterized protein</fullName>
    </submittedName>
</protein>
<comment type="caution">
    <text evidence="2">The sequence shown here is derived from an EMBL/GenBank/DDBJ whole genome shotgun (WGS) entry which is preliminary data.</text>
</comment>
<organism evidence="2 3">
    <name type="scientific">Candidatus Liptonbacteria bacterium RIFCSPHIGHO2_12_FULL_60_13</name>
    <dbReference type="NCBI Taxonomy" id="1798648"/>
    <lineage>
        <taxon>Bacteria</taxon>
        <taxon>Candidatus Liptoniibacteriota</taxon>
    </lineage>
</organism>
<keyword evidence="1" id="KW-0175">Coiled coil</keyword>